<dbReference type="InterPro" id="IPR050836">
    <property type="entry name" value="SDS22/Internalin_LRR"/>
</dbReference>
<keyword evidence="4" id="KW-1185">Reference proteome</keyword>
<dbReference type="Pfam" id="PF23952">
    <property type="entry name" value="LRR_EndoS"/>
    <property type="match status" value="1"/>
</dbReference>
<keyword evidence="1" id="KW-0433">Leucine-rich repeat</keyword>
<name>A0A151B3F9_9CLOT</name>
<proteinExistence type="predicted"/>
<organism evidence="3 4">
    <name type="scientific">Clostridium tepidiprofundi DSM 19306</name>
    <dbReference type="NCBI Taxonomy" id="1121338"/>
    <lineage>
        <taxon>Bacteria</taxon>
        <taxon>Bacillati</taxon>
        <taxon>Bacillota</taxon>
        <taxon>Clostridia</taxon>
        <taxon>Eubacteriales</taxon>
        <taxon>Clostridiaceae</taxon>
        <taxon>Clostridium</taxon>
    </lineage>
</organism>
<dbReference type="STRING" id="1121338.CLTEP_16100"/>
<dbReference type="Gene3D" id="3.80.10.10">
    <property type="entry name" value="Ribonuclease Inhibitor"/>
    <property type="match status" value="2"/>
</dbReference>
<evidence type="ECO:0000313" key="4">
    <source>
        <dbReference type="Proteomes" id="UP000075531"/>
    </source>
</evidence>
<accession>A0A151B3F9</accession>
<dbReference type="PANTHER" id="PTHR46652">
    <property type="entry name" value="LEUCINE-RICH REPEAT AND IQ DOMAIN-CONTAINING PROTEIN 1-RELATED"/>
    <property type="match status" value="1"/>
</dbReference>
<reference evidence="3 4" key="1">
    <citation type="submission" date="2016-02" db="EMBL/GenBank/DDBJ databases">
        <title>Genome sequence of Clostridium tepidiprofundi DSM 19306.</title>
        <authorList>
            <person name="Poehlein A."/>
            <person name="Daniel R."/>
        </authorList>
    </citation>
    <scope>NUCLEOTIDE SEQUENCE [LARGE SCALE GENOMIC DNA]</scope>
    <source>
        <strain evidence="3 4">DSM 19306</strain>
    </source>
</reference>
<dbReference type="InterPro" id="IPR032675">
    <property type="entry name" value="LRR_dom_sf"/>
</dbReference>
<dbReference type="RefSeq" id="WP_066825113.1">
    <property type="nucleotide sequence ID" value="NZ_LTBA01000016.1"/>
</dbReference>
<evidence type="ECO:0000313" key="3">
    <source>
        <dbReference type="EMBL" id="KYH34458.1"/>
    </source>
</evidence>
<dbReference type="AlphaFoldDB" id="A0A151B3F9"/>
<keyword evidence="2" id="KW-0677">Repeat</keyword>
<dbReference type="SMART" id="SM00364">
    <property type="entry name" value="LRR_BAC"/>
    <property type="match status" value="6"/>
</dbReference>
<evidence type="ECO:0000256" key="2">
    <source>
        <dbReference type="ARBA" id="ARBA00022737"/>
    </source>
</evidence>
<dbReference type="InterPro" id="IPR003591">
    <property type="entry name" value="Leu-rich_rpt_typical-subtyp"/>
</dbReference>
<dbReference type="SMART" id="SM00369">
    <property type="entry name" value="LRR_TYP"/>
    <property type="match status" value="7"/>
</dbReference>
<dbReference type="InterPro" id="IPR001611">
    <property type="entry name" value="Leu-rich_rpt"/>
</dbReference>
<dbReference type="SUPFAM" id="SSF52058">
    <property type="entry name" value="L domain-like"/>
    <property type="match status" value="2"/>
</dbReference>
<sequence length="518" mass="59411">MKSVTKLCGMRLSKSILSRVVLFAFALFMSTFFFSSACFATTTRDYRIDFSYWNSGLEYAVRNALSQIDGKDRRIGYVYLSDLEKIKELSIDYSEVSNIRGIEKLKNLQTLKIYTNSNRDVKLFYDRICKYALQKLYRRGTYLGNLKHLTKIDVSGNGIDNVSYVAAALLSLNQIKSIDLSNNNIKDISALGYYHSLKELNLSNNKINNISTLRYLRGLEKLDISNNLVQNIYSLRYLRNLKSLNISGNNIENLYPLSNLINLEELYMSGNIQAKDITSDRYIEISLDNVIDDKKLKLNGRYISIHSKDWNDNYTLYNNKYIIYHNDYVIYNKKPVDITPLEKITSLKKLDVSNNYLTSIYPLHTLTNLEYLDISHNDINDISYIADMAKLKELHAGFNGQIEDIGVLRGLISLEKLDISNNNVSDISSLGNLVRLKYLDISCNNVSNIDSLEWVSPHEDIDTGEYLKGLVELRLNGNTIRDVYALACMSNLEKLYIDSTGIDLSPIKNLKKLKKIRE</sequence>
<dbReference type="Proteomes" id="UP000075531">
    <property type="component" value="Unassembled WGS sequence"/>
</dbReference>
<dbReference type="PANTHER" id="PTHR46652:SF3">
    <property type="entry name" value="LEUCINE-RICH REPEAT-CONTAINING PROTEIN 9"/>
    <property type="match status" value="1"/>
</dbReference>
<gene>
    <name evidence="3" type="primary">inlA_2</name>
    <name evidence="3" type="ORF">CLTEP_16100</name>
</gene>
<dbReference type="PATRIC" id="fig|1121338.3.peg.1655"/>
<dbReference type="Pfam" id="PF13516">
    <property type="entry name" value="LRR_6"/>
    <property type="match status" value="1"/>
</dbReference>
<dbReference type="SMART" id="SM00365">
    <property type="entry name" value="LRR_SD22"/>
    <property type="match status" value="9"/>
</dbReference>
<dbReference type="EMBL" id="LTBA01000016">
    <property type="protein sequence ID" value="KYH34458.1"/>
    <property type="molecule type" value="Genomic_DNA"/>
</dbReference>
<dbReference type="InterPro" id="IPR025875">
    <property type="entry name" value="Leu-rich_rpt_4"/>
</dbReference>
<dbReference type="PRINTS" id="PR00019">
    <property type="entry name" value="LEURICHRPT"/>
</dbReference>
<dbReference type="Pfam" id="PF12799">
    <property type="entry name" value="LRR_4"/>
    <property type="match status" value="3"/>
</dbReference>
<dbReference type="PROSITE" id="PS51450">
    <property type="entry name" value="LRR"/>
    <property type="match status" value="8"/>
</dbReference>
<evidence type="ECO:0000256" key="1">
    <source>
        <dbReference type="ARBA" id="ARBA00022614"/>
    </source>
</evidence>
<comment type="caution">
    <text evidence="3">The sequence shown here is derived from an EMBL/GenBank/DDBJ whole genome shotgun (WGS) entry which is preliminary data.</text>
</comment>
<protein>
    <submittedName>
        <fullName evidence="3">Internalin-A</fullName>
    </submittedName>
</protein>